<dbReference type="RefSeq" id="WP_061787832.1">
    <property type="nucleotide sequence ID" value="NZ_CAUVFS010000005.1"/>
</dbReference>
<evidence type="ECO:0000256" key="5">
    <source>
        <dbReference type="ARBA" id="ARBA00023136"/>
    </source>
</evidence>
<feature type="transmembrane region" description="Helical" evidence="6">
    <location>
        <begin position="411"/>
        <end position="430"/>
    </location>
</feature>
<dbReference type="Proteomes" id="UP000273044">
    <property type="component" value="Chromosome"/>
</dbReference>
<evidence type="ECO:0000256" key="1">
    <source>
        <dbReference type="ARBA" id="ARBA00004651"/>
    </source>
</evidence>
<feature type="transmembrane region" description="Helical" evidence="6">
    <location>
        <begin position="382"/>
        <end position="405"/>
    </location>
</feature>
<dbReference type="GO" id="GO:0015658">
    <property type="term" value="F:branched-chain amino acid transmembrane transporter activity"/>
    <property type="evidence" value="ECO:0007669"/>
    <property type="project" value="InterPro"/>
</dbReference>
<dbReference type="PANTHER" id="PTHR30482">
    <property type="entry name" value="HIGH-AFFINITY BRANCHED-CHAIN AMINO ACID TRANSPORT SYSTEM PERMEASE"/>
    <property type="match status" value="1"/>
</dbReference>
<feature type="transmembrane region" description="Helical" evidence="6">
    <location>
        <begin position="508"/>
        <end position="529"/>
    </location>
</feature>
<proteinExistence type="predicted"/>
<accession>A0A3S4Y606</accession>
<feature type="transmembrane region" description="Helical" evidence="6">
    <location>
        <begin position="90"/>
        <end position="111"/>
    </location>
</feature>
<feature type="transmembrane region" description="Helical" evidence="6">
    <location>
        <begin position="188"/>
        <end position="210"/>
    </location>
</feature>
<feature type="transmembrane region" description="Helical" evidence="6">
    <location>
        <begin position="131"/>
        <end position="156"/>
    </location>
</feature>
<dbReference type="EMBL" id="LR134406">
    <property type="protein sequence ID" value="VEH69515.1"/>
    <property type="molecule type" value="Genomic_DNA"/>
</dbReference>
<evidence type="ECO:0000256" key="4">
    <source>
        <dbReference type="ARBA" id="ARBA00022989"/>
    </source>
</evidence>
<feature type="transmembrane region" description="Helical" evidence="6">
    <location>
        <begin position="336"/>
        <end position="352"/>
    </location>
</feature>
<keyword evidence="8" id="KW-1185">Reference proteome</keyword>
<dbReference type="InterPro" id="IPR001851">
    <property type="entry name" value="ABC_transp_permease"/>
</dbReference>
<feature type="transmembrane region" description="Helical" evidence="6">
    <location>
        <begin position="307"/>
        <end position="329"/>
    </location>
</feature>
<keyword evidence="4 6" id="KW-1133">Transmembrane helix</keyword>
<comment type="subcellular location">
    <subcellularLocation>
        <location evidence="1">Cell membrane</location>
        <topology evidence="1">Multi-pass membrane protein</topology>
    </subcellularLocation>
</comment>
<dbReference type="GeneID" id="64406268"/>
<dbReference type="Pfam" id="PF02653">
    <property type="entry name" value="BPD_transp_2"/>
    <property type="match status" value="2"/>
</dbReference>
<feature type="transmembrane region" description="Helical" evidence="6">
    <location>
        <begin position="263"/>
        <end position="281"/>
    </location>
</feature>
<feature type="transmembrane region" description="Helical" evidence="6">
    <location>
        <begin position="222"/>
        <end position="251"/>
    </location>
</feature>
<evidence type="ECO:0000313" key="7">
    <source>
        <dbReference type="EMBL" id="VEH69515.1"/>
    </source>
</evidence>
<dbReference type="PANTHER" id="PTHR30482:SF20">
    <property type="entry name" value="HIGH-AFFINITY BRANCHED-CHAIN AMINO ACID TRANSPORT SYSTEM PERMEASE PROTEIN LIVM"/>
    <property type="match status" value="1"/>
</dbReference>
<dbReference type="CDD" id="cd06581">
    <property type="entry name" value="TM_PBP1_LivM_like"/>
    <property type="match status" value="1"/>
</dbReference>
<gene>
    <name evidence="7" type="primary">livH</name>
    <name evidence="7" type="ORF">NCTC12967_00785</name>
</gene>
<evidence type="ECO:0000256" key="2">
    <source>
        <dbReference type="ARBA" id="ARBA00022475"/>
    </source>
</evidence>
<protein>
    <submittedName>
        <fullName evidence="7">LIV-I protein H</fullName>
    </submittedName>
</protein>
<dbReference type="InterPro" id="IPR043428">
    <property type="entry name" value="LivM-like"/>
</dbReference>
<feature type="transmembrane region" description="Helical" evidence="6">
    <location>
        <begin position="56"/>
        <end position="78"/>
    </location>
</feature>
<feature type="transmembrane region" description="Helical" evidence="6">
    <location>
        <begin position="12"/>
        <end position="36"/>
    </location>
</feature>
<dbReference type="AlphaFoldDB" id="A0A3S4Y606"/>
<keyword evidence="5 6" id="KW-0472">Membrane</keyword>
<name>A0A3S4Y606_9ACTN</name>
<organism evidence="7 8">
    <name type="scientific">Arachnia propionica</name>
    <dbReference type="NCBI Taxonomy" id="1750"/>
    <lineage>
        <taxon>Bacteria</taxon>
        <taxon>Bacillati</taxon>
        <taxon>Actinomycetota</taxon>
        <taxon>Actinomycetes</taxon>
        <taxon>Propionibacteriales</taxon>
        <taxon>Propionibacteriaceae</taxon>
        <taxon>Arachnia</taxon>
    </lineage>
</organism>
<feature type="transmembrane region" description="Helical" evidence="6">
    <location>
        <begin position="582"/>
        <end position="601"/>
    </location>
</feature>
<reference evidence="7 8" key="1">
    <citation type="submission" date="2018-12" db="EMBL/GenBank/DDBJ databases">
        <authorList>
            <consortium name="Pathogen Informatics"/>
        </authorList>
    </citation>
    <scope>NUCLEOTIDE SEQUENCE [LARGE SCALE GENOMIC DNA]</scope>
    <source>
        <strain evidence="7 8">NCTC12967</strain>
    </source>
</reference>
<keyword evidence="3 6" id="KW-0812">Transmembrane</keyword>
<feature type="transmembrane region" description="Helical" evidence="6">
    <location>
        <begin position="541"/>
        <end position="570"/>
    </location>
</feature>
<dbReference type="GO" id="GO:0005886">
    <property type="term" value="C:plasma membrane"/>
    <property type="evidence" value="ECO:0007669"/>
    <property type="project" value="UniProtKB-SubCell"/>
</dbReference>
<feature type="transmembrane region" description="Helical" evidence="6">
    <location>
        <begin position="460"/>
        <end position="477"/>
    </location>
</feature>
<evidence type="ECO:0000256" key="3">
    <source>
        <dbReference type="ARBA" id="ARBA00022692"/>
    </source>
</evidence>
<evidence type="ECO:0000256" key="6">
    <source>
        <dbReference type="SAM" id="Phobius"/>
    </source>
</evidence>
<evidence type="ECO:0000313" key="8">
    <source>
        <dbReference type="Proteomes" id="UP000273044"/>
    </source>
</evidence>
<sequence length="605" mass="62961">MIDTIVSGLVHGNVYALVAVGISLIFGVTGVVNFAQGSIVGFGAMLGWWFIGVCGWPWWLALLAVAASSALIGWIINLTTVRPLIKAPPIAALLATFAASMVLDNLSQILFRADTREYPAPLPTDDLPVGGVRLGTSDAVALGFTIAAMLALWAWLRFGRDGLAVRATAADPDAARQMGIPVTRVQNLSFLLASCLGGVGGIFFGMYAGVISPYSASFTGTVGFIAAAVGGLGSIVGAVAGGFVIGLLEALGIYQFGGSFRDLFIFGAFLLVLLLRPHGLFGSRHTVSSEPMTGTFLGAGRPPRLAWWHWVLLALVAGLAVPLLGGPVLSSVGTQVAIYAIIAVPMTLLAGSTGQVSLGQAAPVAIGAYASALLVMRLNLPFLVALLLAGVIAAVLATLVTLPIWRLGGHYVSMATLALGYIVLSVIRGWDAVTKGAYGLSGIPAPEILGLRLLVAEDHYQLDLVVLAVTLFVVFRIRSSHLGNVLAAVGSDEIASRSLGLRTRGYKALAYALAAFFAGMAGALLAHQYNYLDPTVFTVQMSVLVLTIVVLGGINSPFGAVLGSLALVGLPEALRLAPDVRILLYGIVVIAIIRFLPQGLWTRSA</sequence>
<keyword evidence="2" id="KW-1003">Cell membrane</keyword>
<dbReference type="CDD" id="cd06582">
    <property type="entry name" value="TM_PBP1_LivH_like"/>
    <property type="match status" value="1"/>
</dbReference>